<dbReference type="SUPFAM" id="SSF56112">
    <property type="entry name" value="Protein kinase-like (PK-like)"/>
    <property type="match status" value="1"/>
</dbReference>
<evidence type="ECO:0000313" key="4">
    <source>
        <dbReference type="EMBL" id="KAA8590684.1"/>
    </source>
</evidence>
<dbReference type="InterPro" id="IPR000719">
    <property type="entry name" value="Prot_kinase_dom"/>
</dbReference>
<proteinExistence type="predicted"/>
<dbReference type="Proteomes" id="UP000327493">
    <property type="component" value="Chromosome 8"/>
</dbReference>
<keyword evidence="1" id="KW-0067">ATP-binding</keyword>
<dbReference type="PANTHER" id="PTHR44329:SF297">
    <property type="entry name" value="RECEPTOR-INTERACTING SERINE_THREONINE-PROTEIN KINASE 3"/>
    <property type="match status" value="1"/>
</dbReference>
<dbReference type="EMBL" id="VOFY01000008">
    <property type="protein sequence ID" value="KAA8590668.1"/>
    <property type="molecule type" value="Genomic_DNA"/>
</dbReference>
<reference evidence="4 5" key="1">
    <citation type="submission" date="2019-08" db="EMBL/GenBank/DDBJ databases">
        <title>A chromosome-level genome assembly, high-density linkage maps, and genome scans reveal the genomic architecture of hybrid incompatibilities underlying speciation via character displacement in darters (Percidae: Etheostominae).</title>
        <authorList>
            <person name="Moran R.L."/>
            <person name="Catchen J.M."/>
            <person name="Fuller R.C."/>
        </authorList>
    </citation>
    <scope>NUCLEOTIDE SEQUENCE [LARGE SCALE GENOMIC DNA]</scope>
    <source>
        <strain evidence="4">EspeVRDwgs_2016</strain>
        <tissue evidence="4">Muscle</tissue>
    </source>
</reference>
<keyword evidence="1" id="KW-0547">Nucleotide-binding</keyword>
<feature type="binding site" evidence="1">
    <location>
        <position position="39"/>
    </location>
    <ligand>
        <name>ATP</name>
        <dbReference type="ChEBI" id="CHEBI:30616"/>
    </ligand>
</feature>
<dbReference type="GO" id="GO:0005524">
    <property type="term" value="F:ATP binding"/>
    <property type="evidence" value="ECO:0007669"/>
    <property type="project" value="UniProtKB-UniRule"/>
</dbReference>
<organism evidence="4 5">
    <name type="scientific">Etheostoma spectabile</name>
    <name type="common">orangethroat darter</name>
    <dbReference type="NCBI Taxonomy" id="54343"/>
    <lineage>
        <taxon>Eukaryota</taxon>
        <taxon>Metazoa</taxon>
        <taxon>Chordata</taxon>
        <taxon>Craniata</taxon>
        <taxon>Vertebrata</taxon>
        <taxon>Euteleostomi</taxon>
        <taxon>Actinopterygii</taxon>
        <taxon>Neopterygii</taxon>
        <taxon>Teleostei</taxon>
        <taxon>Neoteleostei</taxon>
        <taxon>Acanthomorphata</taxon>
        <taxon>Eupercaria</taxon>
        <taxon>Perciformes</taxon>
        <taxon>Percoidei</taxon>
        <taxon>Percidae</taxon>
        <taxon>Etheostomatinae</taxon>
        <taxon>Etheostoma</taxon>
    </lineage>
</organism>
<dbReference type="PANTHER" id="PTHR44329">
    <property type="entry name" value="SERINE/THREONINE-PROTEIN KINASE TNNI3K-RELATED"/>
    <property type="match status" value="1"/>
</dbReference>
<accession>A0A5J5DAX5</accession>
<keyword evidence="5" id="KW-1185">Reference proteome</keyword>
<sequence length="331" mass="37042">MEMFVDDSSLERWEVIGSGGFGQIYKARHCRWACDVAVKLLRHDDGTGASLQREIDMMRQASSPHVIRVRGVFRGRLPHSGPSMQLGVVMELMERGSLADLQLTDFGLSRISCSVSQVSKTDDEEVGGTVNYMPPEAFQSSYKPNRACDIYRYFRGLDQPPGHSDSIFNHSSNVDAKPTRVKLLIPEGQRPLLDDIRGQAAGLAELTELMKRCWDNIPEQRPSALECTTETEELYKIYKHAMNDAVHEVLKKLDQNEEAGMTEYEAIQPMSAARGGTICRSAPMAALTQLSRRCPTFVYIGGMFPTFLHCFCSAPVVCWPPSVRNIDPSQY</sequence>
<dbReference type="InterPro" id="IPR017441">
    <property type="entry name" value="Protein_kinase_ATP_BS"/>
</dbReference>
<name>A0A5J5DAX5_9PERO</name>
<evidence type="ECO:0000313" key="5">
    <source>
        <dbReference type="Proteomes" id="UP000327493"/>
    </source>
</evidence>
<dbReference type="InterPro" id="IPR011009">
    <property type="entry name" value="Kinase-like_dom_sf"/>
</dbReference>
<dbReference type="PROSITE" id="PS50011">
    <property type="entry name" value="PROTEIN_KINASE_DOM"/>
    <property type="match status" value="1"/>
</dbReference>
<comment type="caution">
    <text evidence="4">The sequence shown here is derived from an EMBL/GenBank/DDBJ whole genome shotgun (WGS) entry which is preliminary data.</text>
</comment>
<dbReference type="Pfam" id="PF00069">
    <property type="entry name" value="Pkinase"/>
    <property type="match status" value="1"/>
</dbReference>
<evidence type="ECO:0000256" key="1">
    <source>
        <dbReference type="PROSITE-ProRule" id="PRU10141"/>
    </source>
</evidence>
<evidence type="ECO:0000313" key="3">
    <source>
        <dbReference type="EMBL" id="KAA8590668.1"/>
    </source>
</evidence>
<protein>
    <recommendedName>
        <fullName evidence="2">Protein kinase domain-containing protein</fullName>
    </recommendedName>
</protein>
<gene>
    <name evidence="3" type="ORF">FQN60_014602</name>
    <name evidence="4" type="ORF">FQN60_014618</name>
</gene>
<evidence type="ECO:0000259" key="2">
    <source>
        <dbReference type="PROSITE" id="PS50011"/>
    </source>
</evidence>
<dbReference type="InterPro" id="IPR051681">
    <property type="entry name" value="Ser/Thr_Kinases-Pseudokinases"/>
</dbReference>
<dbReference type="Gene3D" id="1.10.510.10">
    <property type="entry name" value="Transferase(Phosphotransferase) domain 1"/>
    <property type="match status" value="2"/>
</dbReference>
<dbReference type="AlphaFoldDB" id="A0A5J5DAX5"/>
<feature type="domain" description="Protein kinase" evidence="2">
    <location>
        <begin position="10"/>
        <end position="331"/>
    </location>
</feature>
<dbReference type="PROSITE" id="PS00107">
    <property type="entry name" value="PROTEIN_KINASE_ATP"/>
    <property type="match status" value="1"/>
</dbReference>
<dbReference type="EMBL" id="VOFY01000008">
    <property type="protein sequence ID" value="KAA8590684.1"/>
    <property type="molecule type" value="Genomic_DNA"/>
</dbReference>
<dbReference type="GO" id="GO:0004706">
    <property type="term" value="F:JUN kinase kinase kinase activity"/>
    <property type="evidence" value="ECO:0007669"/>
    <property type="project" value="TreeGrafter"/>
</dbReference>